<dbReference type="InterPro" id="IPR036188">
    <property type="entry name" value="FAD/NAD-bd_sf"/>
</dbReference>
<gene>
    <name evidence="4" type="ORF">DRF62_19765</name>
</gene>
<feature type="domain" description="FAD-binding" evidence="3">
    <location>
        <begin position="6"/>
        <end position="304"/>
    </location>
</feature>
<name>A0A3D9B5E1_9FLAO</name>
<protein>
    <submittedName>
        <fullName evidence="4">Monooxygenase</fullName>
    </submittedName>
</protein>
<dbReference type="InterPro" id="IPR050493">
    <property type="entry name" value="FAD-dep_Monooxygenase_BioMet"/>
</dbReference>
<dbReference type="InterPro" id="IPR002938">
    <property type="entry name" value="FAD-bd"/>
</dbReference>
<dbReference type="AlphaFoldDB" id="A0A3D9B5E1"/>
<accession>A0A3D9B5E1</accession>
<dbReference type="PANTHER" id="PTHR13789:SF309">
    <property type="entry name" value="PUTATIVE (AFU_ORTHOLOGUE AFUA_6G14510)-RELATED"/>
    <property type="match status" value="1"/>
</dbReference>
<reference evidence="4 5" key="1">
    <citation type="journal article" date="2006" name="Int. J. Syst. Evol. Microbiol.">
        <title>Chryseobacterium piscium sp. nov., isolated from fish of the South Atlantic Ocean off South Africa.</title>
        <authorList>
            <person name="de Beer H."/>
            <person name="Hugo C.J."/>
            <person name="Jooste P.J."/>
            <person name="Vancanneyt M."/>
            <person name="Coenye T."/>
            <person name="Vandamme P."/>
        </authorList>
    </citation>
    <scope>NUCLEOTIDE SEQUENCE [LARGE SCALE GENOMIC DNA]</scope>
    <source>
        <strain evidence="4 5">CCUG 51923</strain>
    </source>
</reference>
<dbReference type="Pfam" id="PF01494">
    <property type="entry name" value="FAD_binding_3"/>
    <property type="match status" value="1"/>
</dbReference>
<evidence type="ECO:0000313" key="4">
    <source>
        <dbReference type="EMBL" id="REC48446.1"/>
    </source>
</evidence>
<dbReference type="EMBL" id="QNVS01000118">
    <property type="protein sequence ID" value="REC48446.1"/>
    <property type="molecule type" value="Genomic_DNA"/>
</dbReference>
<dbReference type="PRINTS" id="PR00420">
    <property type="entry name" value="RNGMNOXGNASE"/>
</dbReference>
<dbReference type="PANTHER" id="PTHR13789">
    <property type="entry name" value="MONOOXYGENASE"/>
    <property type="match status" value="1"/>
</dbReference>
<proteinExistence type="predicted"/>
<evidence type="ECO:0000256" key="2">
    <source>
        <dbReference type="ARBA" id="ARBA00023033"/>
    </source>
</evidence>
<dbReference type="RefSeq" id="WP_115951821.1">
    <property type="nucleotide sequence ID" value="NZ_QNVS01000118.1"/>
</dbReference>
<evidence type="ECO:0000313" key="5">
    <source>
        <dbReference type="Proteomes" id="UP000256512"/>
    </source>
</evidence>
<dbReference type="Proteomes" id="UP000256512">
    <property type="component" value="Unassembled WGS sequence"/>
</dbReference>
<organism evidence="4 5">
    <name type="scientific">Chryseobacterium piscium</name>
    <dbReference type="NCBI Taxonomy" id="333702"/>
    <lineage>
        <taxon>Bacteria</taxon>
        <taxon>Pseudomonadati</taxon>
        <taxon>Bacteroidota</taxon>
        <taxon>Flavobacteriia</taxon>
        <taxon>Flavobacteriales</taxon>
        <taxon>Weeksellaceae</taxon>
        <taxon>Chryseobacterium group</taxon>
        <taxon>Chryseobacterium</taxon>
    </lineage>
</organism>
<dbReference type="GO" id="GO:0004497">
    <property type="term" value="F:monooxygenase activity"/>
    <property type="evidence" value="ECO:0007669"/>
    <property type="project" value="UniProtKB-KW"/>
</dbReference>
<keyword evidence="1" id="KW-0560">Oxidoreductase</keyword>
<dbReference type="GO" id="GO:0071949">
    <property type="term" value="F:FAD binding"/>
    <property type="evidence" value="ECO:0007669"/>
    <property type="project" value="InterPro"/>
</dbReference>
<dbReference type="SUPFAM" id="SSF51905">
    <property type="entry name" value="FAD/NAD(P)-binding domain"/>
    <property type="match status" value="1"/>
</dbReference>
<evidence type="ECO:0000256" key="1">
    <source>
        <dbReference type="ARBA" id="ARBA00023002"/>
    </source>
</evidence>
<comment type="caution">
    <text evidence="4">The sequence shown here is derived from an EMBL/GenBank/DDBJ whole genome shotgun (WGS) entry which is preliminary data.</text>
</comment>
<sequence length="372" mass="42290">MNQFSIIGAGIGGLTLGNILKQHHLDFIIYESAPEIKPVGAGIMMAVNAMQIFGKLGLKEKIENAGNRIHGISITDEKLKTISTTNVLALEKKFNSSNVAIHRAELQNILAENLGLENIKLNHSLQQIQKKENYLLEFENGFTLESNIVFGADGIHSKIRNQIFGIGNIRNAGQKCWRGLTDCELPEKYNHHALEIWGKGKRFGFVKISEQKVYWYALMNENKFRESLDLIETFKDFDSLVLEILESTKQENIILNDIIDLTPIPKWYTENLSLIGDAAHATTPNMGQGACQSIEDAYVIGKLLERNRDFNSVFEEFQKIRRKKVDTIVKNSWTIGKISQWEKGNQIRNFLMRSIPESISQKMVEKILKLEI</sequence>
<keyword evidence="5" id="KW-1185">Reference proteome</keyword>
<evidence type="ECO:0000259" key="3">
    <source>
        <dbReference type="Pfam" id="PF01494"/>
    </source>
</evidence>
<keyword evidence="2 4" id="KW-0503">Monooxygenase</keyword>
<dbReference type="Gene3D" id="3.50.50.60">
    <property type="entry name" value="FAD/NAD(P)-binding domain"/>
    <property type="match status" value="1"/>
</dbReference>